<gene>
    <name evidence="1" type="ORF">H4O11_02800</name>
</gene>
<dbReference type="InterPro" id="IPR021253">
    <property type="entry name" value="ZrgA-like"/>
</dbReference>
<proteinExistence type="predicted"/>
<keyword evidence="2" id="KW-1185">Reference proteome</keyword>
<dbReference type="Proteomes" id="UP000547058">
    <property type="component" value="Unassembled WGS sequence"/>
</dbReference>
<comment type="caution">
    <text evidence="1">The sequence shown here is derived from an EMBL/GenBank/DDBJ whole genome shotgun (WGS) entry which is preliminary data.</text>
</comment>
<evidence type="ECO:0000313" key="1">
    <source>
        <dbReference type="EMBL" id="MBA8680733.1"/>
    </source>
</evidence>
<evidence type="ECO:0000313" key="2">
    <source>
        <dbReference type="Proteomes" id="UP000547058"/>
    </source>
</evidence>
<dbReference type="AlphaFoldDB" id="A0A7W3FJJ3"/>
<dbReference type="EMBL" id="JACGXS010000001">
    <property type="protein sequence ID" value="MBA8680733.1"/>
    <property type="molecule type" value="Genomic_DNA"/>
</dbReference>
<organism evidence="1 2">
    <name type="scientific">Stenotrophomonas tumulicola</name>
    <dbReference type="NCBI Taxonomy" id="1685415"/>
    <lineage>
        <taxon>Bacteria</taxon>
        <taxon>Pseudomonadati</taxon>
        <taxon>Pseudomonadota</taxon>
        <taxon>Gammaproteobacteria</taxon>
        <taxon>Lysobacterales</taxon>
        <taxon>Lysobacteraceae</taxon>
        <taxon>Stenotrophomonas</taxon>
    </lineage>
</organism>
<protein>
    <submittedName>
        <fullName evidence="1">DUF2796 domain-containing protein</fullName>
    </submittedName>
</protein>
<dbReference type="Pfam" id="PF10986">
    <property type="entry name" value="ZrgA"/>
    <property type="match status" value="1"/>
</dbReference>
<dbReference type="RefSeq" id="WP_182337903.1">
    <property type="nucleotide sequence ID" value="NZ_JACGXS010000001.1"/>
</dbReference>
<name>A0A7W3FJJ3_9GAMM</name>
<accession>A0A7W3FJJ3</accession>
<reference evidence="1 2" key="1">
    <citation type="submission" date="2020-08" db="EMBL/GenBank/DDBJ databases">
        <title>Stenotrophomonas tumulicola JCM 30961.</title>
        <authorList>
            <person name="Deng Y."/>
        </authorList>
    </citation>
    <scope>NUCLEOTIDE SEQUENCE [LARGE SCALE GENOMIC DNA]</scope>
    <source>
        <strain evidence="1 2">JCM 30961</strain>
    </source>
</reference>
<sequence length="182" mass="19689">MKSFFLLLLALPAAAPGHETRQQGPHVHGQAQVQVALDGNTLDIALQAPGMGILSFERPPATPTEADQLKQATALLTSATWLQLPAAASCRLDSRKATADGFAAGNEQHAHHDHGDGQHHHHAGFQVQLRYRCQQPSRLDHLTFSLGTAFANLHETVVDLATDKGQGRVELRGAQQRVDLPR</sequence>